<evidence type="ECO:0000313" key="2">
    <source>
        <dbReference type="Proteomes" id="UP000294865"/>
    </source>
</evidence>
<dbReference type="EMBL" id="SDQG01000001">
    <property type="protein sequence ID" value="TDM18146.1"/>
    <property type="molecule type" value="Genomic_DNA"/>
</dbReference>
<dbReference type="RefSeq" id="WP_133418773.1">
    <property type="nucleotide sequence ID" value="NZ_SDQG01000001.1"/>
</dbReference>
<reference evidence="1 2" key="1">
    <citation type="submission" date="2019-01" db="EMBL/GenBank/DDBJ databases">
        <title>Draft genome sequences of Macrococcus caseolyticus, Macrococcus canis, Macrococcus bohemicus and Macrococcus goetzii.</title>
        <authorList>
            <person name="Mazhar S."/>
            <person name="Altermann E."/>
            <person name="Hill C."/>
            <person name="Mcauliffe O."/>
        </authorList>
    </citation>
    <scope>NUCLEOTIDE SEQUENCE [LARGE SCALE GENOMIC DNA]</scope>
    <source>
        <strain evidence="1 2">DPC7162</strain>
    </source>
</reference>
<gene>
    <name evidence="1" type="ORF">ETI04_01250</name>
</gene>
<accession>A0A4R6C6S6</accession>
<sequence length="286" mass="33226">MKNKYMTVLFVVIAIFVTSLITVFALSVIQPGSTIEAIAIPISFLNIFATGYGAYLGAKISGENATQLMKNELIMSDFKEHKKEDMRFLNKFSEIVNKYKLNSEIDISNFSQHIISTLNADRELNKVKTDLVDTSQIIRYPTEFFIQDFETCRTSAAMLNNRLNGYVKNYIEIDLNIEKNNYLINIHDVTFHGLCDVYRLGHRKTEIKVTVHEKLTKLEDYPGKFLEGFSHKIDIGEMIDYIIDQNKDEINKFIKQLNNNRLILKQLKFKNEGDLRLHILNYYEID</sequence>
<protein>
    <submittedName>
        <fullName evidence="1">Uncharacterized protein</fullName>
    </submittedName>
</protein>
<name>A0A4R6C6S6_9STAP</name>
<comment type="caution">
    <text evidence="1">The sequence shown here is derived from an EMBL/GenBank/DDBJ whole genome shotgun (WGS) entry which is preliminary data.</text>
</comment>
<organism evidence="1 2">
    <name type="scientific">Macrococcoides canis</name>
    <dbReference type="NCBI Taxonomy" id="1855823"/>
    <lineage>
        <taxon>Bacteria</taxon>
        <taxon>Bacillati</taxon>
        <taxon>Bacillota</taxon>
        <taxon>Bacilli</taxon>
        <taxon>Bacillales</taxon>
        <taxon>Staphylococcaceae</taxon>
        <taxon>Macrococcoides</taxon>
    </lineage>
</organism>
<dbReference type="Proteomes" id="UP000294865">
    <property type="component" value="Unassembled WGS sequence"/>
</dbReference>
<dbReference type="AlphaFoldDB" id="A0A4R6C6S6"/>
<evidence type="ECO:0000313" key="1">
    <source>
        <dbReference type="EMBL" id="TDM18146.1"/>
    </source>
</evidence>
<proteinExistence type="predicted"/>